<evidence type="ECO:0000313" key="1">
    <source>
        <dbReference type="EMBL" id="TCO77535.1"/>
    </source>
</evidence>
<dbReference type="SUPFAM" id="SSF53756">
    <property type="entry name" value="UDP-Glycosyltransferase/glycogen phosphorylase"/>
    <property type="match status" value="1"/>
</dbReference>
<reference evidence="1 2" key="1">
    <citation type="submission" date="2019-03" db="EMBL/GenBank/DDBJ databases">
        <title>Genomic Encyclopedia of Type Strains, Phase IV (KMG-IV): sequencing the most valuable type-strain genomes for metagenomic binning, comparative biology and taxonomic classification.</title>
        <authorList>
            <person name="Goeker M."/>
        </authorList>
    </citation>
    <scope>NUCLEOTIDE SEQUENCE [LARGE SCALE GENOMIC DNA]</scope>
    <source>
        <strain evidence="1 2">DSM 25287</strain>
    </source>
</reference>
<comment type="caution">
    <text evidence="1">The sequence shown here is derived from an EMBL/GenBank/DDBJ whole genome shotgun (WGS) entry which is preliminary data.</text>
</comment>
<gene>
    <name evidence="1" type="ORF">EV699_12538</name>
</gene>
<keyword evidence="1" id="KW-0808">Transferase</keyword>
<keyword evidence="2" id="KW-1185">Reference proteome</keyword>
<dbReference type="Proteomes" id="UP000295765">
    <property type="component" value="Unassembled WGS sequence"/>
</dbReference>
<organism evidence="1 2">
    <name type="scientific">Plasticicumulans lactativorans</name>
    <dbReference type="NCBI Taxonomy" id="1133106"/>
    <lineage>
        <taxon>Bacteria</taxon>
        <taxon>Pseudomonadati</taxon>
        <taxon>Pseudomonadota</taxon>
        <taxon>Gammaproteobacteria</taxon>
        <taxon>Candidatus Competibacteraceae</taxon>
        <taxon>Plasticicumulans</taxon>
    </lineage>
</organism>
<protein>
    <submittedName>
        <fullName evidence="1">Glycosyltransferase involved in cell wall biosynthesis</fullName>
    </submittedName>
</protein>
<proteinExistence type="predicted"/>
<sequence length="380" mass="39683">MAPPRQARRALRIAFYAPLKAPDHPVPSGDRTMARLLQAALAHAGHRVETVSTLRAWLREPAADAIAALTAQAAAERARIAAQWHAGGAPDLWFCYHPYYRAPDLLGPPLAAQFGLPWVSAEASWAGKREVDAWAPLQAAVSAALTQGALHLCFTERDRAGLARVVPAARLAALAPFIAAPPPPPRPPRAPDAPPALIAVAMLRPGAKLDSHRRLAAALGTLLERPWHLTLVGDGPARAEVEAAYAAIPAARLSWTGELDAAAVAARLAAADVYVWPGCGEAYGLAYLEAQAAGLPVVALATAGVPAVVRDGETGLLAAPDTPGAYAAALARLLDDAALRARLGAAAQRFVHDERTLAAAAARLGALLDSLPLPRDDARR</sequence>
<dbReference type="EMBL" id="SLWY01000025">
    <property type="protein sequence ID" value="TCO77535.1"/>
    <property type="molecule type" value="Genomic_DNA"/>
</dbReference>
<dbReference type="PANTHER" id="PTHR45947">
    <property type="entry name" value="SULFOQUINOVOSYL TRANSFERASE SQD2"/>
    <property type="match status" value="1"/>
</dbReference>
<dbReference type="AlphaFoldDB" id="A0A4R2LDW0"/>
<dbReference type="Pfam" id="PF13692">
    <property type="entry name" value="Glyco_trans_1_4"/>
    <property type="match status" value="1"/>
</dbReference>
<dbReference type="InterPro" id="IPR050194">
    <property type="entry name" value="Glycosyltransferase_grp1"/>
</dbReference>
<dbReference type="GO" id="GO:0016758">
    <property type="term" value="F:hexosyltransferase activity"/>
    <property type="evidence" value="ECO:0007669"/>
    <property type="project" value="TreeGrafter"/>
</dbReference>
<evidence type="ECO:0000313" key="2">
    <source>
        <dbReference type="Proteomes" id="UP000295765"/>
    </source>
</evidence>
<accession>A0A4R2LDW0</accession>
<dbReference type="PANTHER" id="PTHR45947:SF3">
    <property type="entry name" value="SULFOQUINOVOSYL TRANSFERASE SQD2"/>
    <property type="match status" value="1"/>
</dbReference>
<name>A0A4R2LDW0_9GAMM</name>
<dbReference type="Gene3D" id="3.40.50.2000">
    <property type="entry name" value="Glycogen Phosphorylase B"/>
    <property type="match status" value="2"/>
</dbReference>